<accession>A0ABR9X4U8</accession>
<evidence type="ECO:0000313" key="1">
    <source>
        <dbReference type="EMBL" id="MBE9638467.1"/>
    </source>
</evidence>
<proteinExistence type="predicted"/>
<gene>
    <name evidence="1" type="ORF">IQ782_16555</name>
</gene>
<keyword evidence="2" id="KW-1185">Reference proteome</keyword>
<dbReference type="EMBL" id="JADFFK010000012">
    <property type="protein sequence ID" value="MBE9638467.1"/>
    <property type="molecule type" value="Genomic_DNA"/>
</dbReference>
<dbReference type="Proteomes" id="UP000607796">
    <property type="component" value="Unassembled WGS sequence"/>
</dbReference>
<protein>
    <submittedName>
        <fullName evidence="1">Uncharacterized protein</fullName>
    </submittedName>
</protein>
<dbReference type="RefSeq" id="WP_194135765.1">
    <property type="nucleotide sequence ID" value="NZ_JADFFK010000012.1"/>
</dbReference>
<evidence type="ECO:0000313" key="2">
    <source>
        <dbReference type="Proteomes" id="UP000607796"/>
    </source>
</evidence>
<organism evidence="1 2">
    <name type="scientific">Salipiger mangrovisoli</name>
    <dbReference type="NCBI Taxonomy" id="2865933"/>
    <lineage>
        <taxon>Bacteria</taxon>
        <taxon>Pseudomonadati</taxon>
        <taxon>Pseudomonadota</taxon>
        <taxon>Alphaproteobacteria</taxon>
        <taxon>Rhodobacterales</taxon>
        <taxon>Roseobacteraceae</taxon>
        <taxon>Salipiger</taxon>
    </lineage>
</organism>
<sequence length="109" mass="12260">MRQIFQDDSGCGRAIQGPLYWSKIIRMKENKENRTKLDAERENILAAQNMSLMRTKLLTRSQHLATFFSQASDKAKTATRSAVSDHPFPSALLSGRLLKIPPVFSGIKP</sequence>
<comment type="caution">
    <text evidence="1">The sequence shown here is derived from an EMBL/GenBank/DDBJ whole genome shotgun (WGS) entry which is preliminary data.</text>
</comment>
<reference evidence="1 2" key="1">
    <citation type="journal article" date="2021" name="Int. J. Syst. Evol. Microbiol.">
        <title>Salipiger mangrovisoli sp. nov., isolated from mangrove soil and the proposal for the reclassification of Paraphaeobacter pallidus as Salipiger pallidus comb. nov.</title>
        <authorList>
            <person name="Du J."/>
            <person name="Liu Y."/>
            <person name="Pei T."/>
            <person name="Deng M.R."/>
            <person name="Zhu H."/>
        </authorList>
    </citation>
    <scope>NUCLEOTIDE SEQUENCE [LARGE SCALE GENOMIC DNA]</scope>
    <source>
        <strain evidence="1 2">6D45A</strain>
    </source>
</reference>
<name>A0ABR9X4U8_9RHOB</name>